<feature type="compositionally biased region" description="Polar residues" evidence="1">
    <location>
        <begin position="159"/>
        <end position="170"/>
    </location>
</feature>
<evidence type="ECO:0000256" key="1">
    <source>
        <dbReference type="SAM" id="MobiDB-lite"/>
    </source>
</evidence>
<keyword evidence="3" id="KW-1185">Reference proteome</keyword>
<feature type="compositionally biased region" description="Basic and acidic residues" evidence="1">
    <location>
        <begin position="249"/>
        <end position="258"/>
    </location>
</feature>
<dbReference type="EMBL" id="JACAZE010000005">
    <property type="protein sequence ID" value="KAF7316782.1"/>
    <property type="molecule type" value="Genomic_DNA"/>
</dbReference>
<feature type="compositionally biased region" description="Low complexity" evidence="1">
    <location>
        <begin position="327"/>
        <end position="345"/>
    </location>
</feature>
<reference evidence="2" key="1">
    <citation type="submission" date="2020-05" db="EMBL/GenBank/DDBJ databases">
        <title>Mycena genomes resolve the evolution of fungal bioluminescence.</title>
        <authorList>
            <person name="Tsai I.J."/>
        </authorList>
    </citation>
    <scope>NUCLEOTIDE SEQUENCE</scope>
    <source>
        <strain evidence="2">110903Hualien_Pintung</strain>
    </source>
</reference>
<feature type="region of interest" description="Disordered" evidence="1">
    <location>
        <begin position="359"/>
        <end position="435"/>
    </location>
</feature>
<feature type="compositionally biased region" description="Low complexity" evidence="1">
    <location>
        <begin position="141"/>
        <end position="158"/>
    </location>
</feature>
<dbReference type="Proteomes" id="UP000613580">
    <property type="component" value="Unassembled WGS sequence"/>
</dbReference>
<name>A0A8H6THF5_MYCCL</name>
<evidence type="ECO:0000313" key="3">
    <source>
        <dbReference type="Proteomes" id="UP000613580"/>
    </source>
</evidence>
<feature type="region of interest" description="Disordered" evidence="1">
    <location>
        <begin position="105"/>
        <end position="185"/>
    </location>
</feature>
<accession>A0A8H6THF5</accession>
<feature type="compositionally biased region" description="Low complexity" evidence="1">
    <location>
        <begin position="369"/>
        <end position="397"/>
    </location>
</feature>
<feature type="compositionally biased region" description="Pro residues" evidence="1">
    <location>
        <begin position="398"/>
        <end position="408"/>
    </location>
</feature>
<gene>
    <name evidence="2" type="ORF">HMN09_00411300</name>
</gene>
<dbReference type="OrthoDB" id="3367070at2759"/>
<sequence>MDPLAAKLNDLALANADGLLNDDEYRLLRQNLFERYTTGLEIVSVSPTPVVPMRMQPARNITGLAPAPPNATVPRRKHVELADHPPPRSQTPPRSKMSGVALFLRRATGRRSPSPSPTPIKLSMPRMFSSGSSSKRHEETTTSSSSDTDTSSVPRTSSGSRKQMSPTSPIRAQFLSPPQPASPSRAAFAVAAAPPSKYDVVPGGSNDIFDDENLSTSRSVRDAIAAVEAECRRLVTAFNDLETSAVIRYRQEHPERPPASKPAVAGPSRPPMPTHASAPGSSSSSSGLHTKNRSRSNSQRADVQSIRSNTSLRTTKSTASFFTNSKSNSATPPSVASTPPSSANNLSLGSRIASLRRKGSMASLSSQPSSFLGVGRSGSGLSRSSSNSALSRSTSHLPLPPPAPPQQPQQPQTMMELLHSPSPSPEEGGEELAEVRRRRAEMIGRCEARLEYLRARLKTAELHEKLLRK</sequence>
<proteinExistence type="predicted"/>
<feature type="compositionally biased region" description="Polar residues" evidence="1">
    <location>
        <begin position="295"/>
        <end position="326"/>
    </location>
</feature>
<protein>
    <submittedName>
        <fullName evidence="2">Uncharacterized protein</fullName>
    </submittedName>
</protein>
<comment type="caution">
    <text evidence="2">The sequence shown here is derived from an EMBL/GenBank/DDBJ whole genome shotgun (WGS) entry which is preliminary data.</text>
</comment>
<organism evidence="2 3">
    <name type="scientific">Mycena chlorophos</name>
    <name type="common">Agaric fungus</name>
    <name type="synonym">Agaricus chlorophos</name>
    <dbReference type="NCBI Taxonomy" id="658473"/>
    <lineage>
        <taxon>Eukaryota</taxon>
        <taxon>Fungi</taxon>
        <taxon>Dikarya</taxon>
        <taxon>Basidiomycota</taxon>
        <taxon>Agaricomycotina</taxon>
        <taxon>Agaricomycetes</taxon>
        <taxon>Agaricomycetidae</taxon>
        <taxon>Agaricales</taxon>
        <taxon>Marasmiineae</taxon>
        <taxon>Mycenaceae</taxon>
        <taxon>Mycena</taxon>
    </lineage>
</organism>
<dbReference type="AlphaFoldDB" id="A0A8H6THF5"/>
<evidence type="ECO:0000313" key="2">
    <source>
        <dbReference type="EMBL" id="KAF7316782.1"/>
    </source>
</evidence>
<feature type="compositionally biased region" description="Low complexity" evidence="1">
    <location>
        <begin position="409"/>
        <end position="421"/>
    </location>
</feature>
<feature type="region of interest" description="Disordered" evidence="1">
    <location>
        <begin position="249"/>
        <end position="347"/>
    </location>
</feature>